<dbReference type="Pfam" id="PF13714">
    <property type="entry name" value="PEP_mutase"/>
    <property type="match status" value="1"/>
</dbReference>
<evidence type="ECO:0000313" key="1">
    <source>
        <dbReference type="EMBL" id="GGG44245.1"/>
    </source>
</evidence>
<dbReference type="EMBL" id="BMKS01000012">
    <property type="protein sequence ID" value="GGG44245.1"/>
    <property type="molecule type" value="Genomic_DNA"/>
</dbReference>
<dbReference type="Gene3D" id="3.20.20.60">
    <property type="entry name" value="Phosphoenolpyruvate-binding domains"/>
    <property type="match status" value="1"/>
</dbReference>
<evidence type="ECO:0000313" key="2">
    <source>
        <dbReference type="Proteomes" id="UP000597507"/>
    </source>
</evidence>
<dbReference type="InterPro" id="IPR040442">
    <property type="entry name" value="Pyrv_kinase-like_dom_sf"/>
</dbReference>
<dbReference type="InterPro" id="IPR039556">
    <property type="entry name" value="ICL/PEPM"/>
</dbReference>
<gene>
    <name evidence="1" type="primary">bcpA</name>
    <name evidence="1" type="ORF">GCM10010964_34580</name>
</gene>
<proteinExistence type="predicted"/>
<keyword evidence="2" id="KW-1185">Reference proteome</keyword>
<dbReference type="Proteomes" id="UP000597507">
    <property type="component" value="Unassembled WGS sequence"/>
</dbReference>
<dbReference type="InterPro" id="IPR015813">
    <property type="entry name" value="Pyrv/PenolPyrv_kinase-like_dom"/>
</dbReference>
<sequence>MRLGQAEATRPTTRLRMLLAGKRPLVVPGCYNALSARILEHVGFEAVYMSGYGTSLSLLGLPDAGFATLTEMAMNARLIAGAVRAPVIADADNGYGNAINVVRTVEEFVRAGVAGIHLEDQVAPKRCGHVAGREVVSRREAVLKIRAAVAARDALDRDFVIVSRTDARGAHGGSLDEAIWRANAALDAGADLAFVEGPVDRAEVERICREVRGPVFYNMTGISPRLSEAEMAGLGVAVCILPGQAMRATMMAVHDFARAVRERGTMAELELDAAFKAHPLGDMHGFAGFDRVRELEAAFLPPEAQEKYADTLGHMPRSSAGR</sequence>
<organism evidence="1 2">
    <name type="scientific">Caldovatus sediminis</name>
    <dbReference type="NCBI Taxonomy" id="2041189"/>
    <lineage>
        <taxon>Bacteria</taxon>
        <taxon>Pseudomonadati</taxon>
        <taxon>Pseudomonadota</taxon>
        <taxon>Alphaproteobacteria</taxon>
        <taxon>Acetobacterales</taxon>
        <taxon>Roseomonadaceae</taxon>
        <taxon>Caldovatus</taxon>
    </lineage>
</organism>
<dbReference type="SUPFAM" id="SSF51621">
    <property type="entry name" value="Phosphoenolpyruvate/pyruvate domain"/>
    <property type="match status" value="1"/>
</dbReference>
<dbReference type="PANTHER" id="PTHR42905:SF5">
    <property type="entry name" value="CARBOXYVINYL-CARBOXYPHOSPHONATE PHOSPHORYLMUTASE, CHLOROPLASTIC"/>
    <property type="match status" value="1"/>
</dbReference>
<dbReference type="CDD" id="cd00377">
    <property type="entry name" value="ICL_PEPM"/>
    <property type="match status" value="1"/>
</dbReference>
<reference evidence="1 2" key="1">
    <citation type="journal article" date="2014" name="Int. J. Syst. Evol. Microbiol.">
        <title>Complete genome sequence of Corynebacterium casei LMG S-19264T (=DSM 44701T), isolated from a smear-ripened cheese.</title>
        <authorList>
            <consortium name="US DOE Joint Genome Institute (JGI-PGF)"/>
            <person name="Walter F."/>
            <person name="Albersmeier A."/>
            <person name="Kalinowski J."/>
            <person name="Ruckert C."/>
        </authorList>
    </citation>
    <scope>NUCLEOTIDE SEQUENCE [LARGE SCALE GENOMIC DNA]</scope>
    <source>
        <strain evidence="1 2">CGMCC 1.16330</strain>
    </source>
</reference>
<accession>A0A8J3EDG8</accession>
<name>A0A8J3EDG8_9PROT</name>
<protein>
    <submittedName>
        <fullName evidence="1">Carboxyvinyl-carboxyphosphonate phosphorylmutase</fullName>
    </submittedName>
</protein>
<dbReference type="PANTHER" id="PTHR42905">
    <property type="entry name" value="PHOSPHOENOLPYRUVATE CARBOXYLASE"/>
    <property type="match status" value="1"/>
</dbReference>
<comment type="caution">
    <text evidence="1">The sequence shown here is derived from an EMBL/GenBank/DDBJ whole genome shotgun (WGS) entry which is preliminary data.</text>
</comment>
<dbReference type="AlphaFoldDB" id="A0A8J3EDG8"/>
<dbReference type="GO" id="GO:0016833">
    <property type="term" value="F:oxo-acid-lyase activity"/>
    <property type="evidence" value="ECO:0007669"/>
    <property type="project" value="UniProtKB-ARBA"/>
</dbReference>